<evidence type="ECO:0000313" key="3">
    <source>
        <dbReference type="Proteomes" id="UP000018087"/>
    </source>
</evidence>
<dbReference type="Proteomes" id="UP000018087">
    <property type="component" value="Unassembled WGS sequence"/>
</dbReference>
<feature type="region of interest" description="Disordered" evidence="1">
    <location>
        <begin position="1"/>
        <end position="48"/>
    </location>
</feature>
<feature type="compositionally biased region" description="Basic and acidic residues" evidence="1">
    <location>
        <begin position="27"/>
        <end position="44"/>
    </location>
</feature>
<organism evidence="2 3">
    <name type="scientific">Sporothrix schenckii (strain ATCC 58251 / de Perez 2211183)</name>
    <name type="common">Rose-picker's disease fungus</name>
    <dbReference type="NCBI Taxonomy" id="1391915"/>
    <lineage>
        <taxon>Eukaryota</taxon>
        <taxon>Fungi</taxon>
        <taxon>Dikarya</taxon>
        <taxon>Ascomycota</taxon>
        <taxon>Pezizomycotina</taxon>
        <taxon>Sordariomycetes</taxon>
        <taxon>Sordariomycetidae</taxon>
        <taxon>Ophiostomatales</taxon>
        <taxon>Ophiostomataceae</taxon>
        <taxon>Sporothrix</taxon>
    </lineage>
</organism>
<reference evidence="3" key="1">
    <citation type="journal article" date="2014" name="Genome Announc.">
        <title>Genome sequence of the pathogenic fungus Sporothrix schenckii (ATCC 58251).</title>
        <authorList>
            <person name="Cuomo C.A."/>
            <person name="Rodriguez-Del Valle N."/>
            <person name="Perez-Sanchez L."/>
            <person name="Abouelleil A."/>
            <person name="Goldberg J."/>
            <person name="Young S."/>
            <person name="Zeng Q."/>
            <person name="Birren B.W."/>
        </authorList>
    </citation>
    <scope>NUCLEOTIDE SEQUENCE [LARGE SCALE GENOMIC DNA]</scope>
    <source>
        <strain evidence="3">ATCC 58251 / de Perez 2211183</strain>
    </source>
</reference>
<dbReference type="HOGENOM" id="CLU_2759471_0_0_1"/>
<sequence length="70" mass="7571">MHISQLLTADEWSAPADHSPLPANSPRDLEHRVISGPARDSESHRARRRDALAVVARAALEALADEAPTP</sequence>
<proteinExistence type="predicted"/>
<accession>U7Q4J2</accession>
<keyword evidence="3" id="KW-1185">Reference proteome</keyword>
<evidence type="ECO:0000313" key="2">
    <source>
        <dbReference type="EMBL" id="ERT02814.1"/>
    </source>
</evidence>
<name>U7Q4J2_SPOS1</name>
<gene>
    <name evidence="2" type="ORF">HMPREF1624_01116</name>
</gene>
<protein>
    <submittedName>
        <fullName evidence="2">Uncharacterized protein</fullName>
    </submittedName>
</protein>
<evidence type="ECO:0000256" key="1">
    <source>
        <dbReference type="SAM" id="MobiDB-lite"/>
    </source>
</evidence>
<dbReference type="AlphaFoldDB" id="U7Q4J2"/>
<dbReference type="EMBL" id="KI440842">
    <property type="protein sequence ID" value="ERT02814.1"/>
    <property type="molecule type" value="Genomic_DNA"/>
</dbReference>